<organism evidence="2 3">
    <name type="scientific">Peteryoungia algae</name>
    <dbReference type="NCBI Taxonomy" id="2919917"/>
    <lineage>
        <taxon>Bacteria</taxon>
        <taxon>Pseudomonadati</taxon>
        <taxon>Pseudomonadota</taxon>
        <taxon>Alphaproteobacteria</taxon>
        <taxon>Hyphomicrobiales</taxon>
        <taxon>Rhizobiaceae</taxon>
        <taxon>Peteryoungia</taxon>
    </lineage>
</organism>
<protein>
    <recommendedName>
        <fullName evidence="4">Ribulose-1,5-bisphosphate carboxylase/oxygenase large subunit</fullName>
    </recommendedName>
</protein>
<dbReference type="Proteomes" id="UP001522662">
    <property type="component" value="Unassembled WGS sequence"/>
</dbReference>
<proteinExistence type="predicted"/>
<evidence type="ECO:0000313" key="3">
    <source>
        <dbReference type="Proteomes" id="UP001522662"/>
    </source>
</evidence>
<evidence type="ECO:0000256" key="1">
    <source>
        <dbReference type="SAM" id="MobiDB-lite"/>
    </source>
</evidence>
<comment type="caution">
    <text evidence="2">The sequence shown here is derived from an EMBL/GenBank/DDBJ whole genome shotgun (WGS) entry which is preliminary data.</text>
</comment>
<reference evidence="2 3" key="1">
    <citation type="submission" date="2022-03" db="EMBL/GenBank/DDBJ databases">
        <title>Rhizobium SSM4.3 sp. nov., isolated from Sediment (Gouqi Island).</title>
        <authorList>
            <person name="Chen G."/>
        </authorList>
    </citation>
    <scope>NUCLEOTIDE SEQUENCE [LARGE SCALE GENOMIC DNA]</scope>
    <source>
        <strain evidence="2 3">SSM4.3</strain>
        <plasmid evidence="2">unnamed</plasmid>
    </source>
</reference>
<accession>A0ABT0CUR9</accession>
<sequence length="70" mass="7818">MIETAATDGDAPSNLTSPQMPHMNWAETSVERPNKSAPARRSSIAGTPSLTMQMREQFHCSNIFLEKWPE</sequence>
<keyword evidence="2" id="KW-0614">Plasmid</keyword>
<evidence type="ECO:0008006" key="4">
    <source>
        <dbReference type="Google" id="ProtNLM"/>
    </source>
</evidence>
<dbReference type="EMBL" id="JALAYX010000001">
    <property type="protein sequence ID" value="MCJ8236913.1"/>
    <property type="molecule type" value="Genomic_DNA"/>
</dbReference>
<dbReference type="RefSeq" id="WP_245135534.1">
    <property type="nucleotide sequence ID" value="NZ_CP128477.1"/>
</dbReference>
<name>A0ABT0CUR9_9HYPH</name>
<keyword evidence="3" id="KW-1185">Reference proteome</keyword>
<geneLocation type="plasmid" evidence="2">
    <name>unnamed</name>
</geneLocation>
<gene>
    <name evidence="2" type="ORF">MKJ03_01110</name>
</gene>
<evidence type="ECO:0000313" key="2">
    <source>
        <dbReference type="EMBL" id="MCJ8236913.1"/>
    </source>
</evidence>
<feature type="region of interest" description="Disordered" evidence="1">
    <location>
        <begin position="1"/>
        <end position="49"/>
    </location>
</feature>